<feature type="domain" description="HTH cro/C1-type" evidence="2">
    <location>
        <begin position="7"/>
        <end position="61"/>
    </location>
</feature>
<dbReference type="Gene3D" id="1.10.260.40">
    <property type="entry name" value="lambda repressor-like DNA-binding domains"/>
    <property type="match status" value="1"/>
</dbReference>
<evidence type="ECO:0000313" key="3">
    <source>
        <dbReference type="EMBL" id="CUP57352.1"/>
    </source>
</evidence>
<dbReference type="SUPFAM" id="SSF47413">
    <property type="entry name" value="lambda repressor-like DNA-binding domains"/>
    <property type="match status" value="1"/>
</dbReference>
<dbReference type="AlphaFoldDB" id="A0A174P8S2"/>
<dbReference type="PANTHER" id="PTHR46558">
    <property type="entry name" value="TRACRIPTIONAL REGULATORY PROTEIN-RELATED-RELATED"/>
    <property type="match status" value="1"/>
</dbReference>
<dbReference type="Proteomes" id="UP000095512">
    <property type="component" value="Unassembled WGS sequence"/>
</dbReference>
<gene>
    <name evidence="3" type="ORF">ERS852480_03614</name>
</gene>
<organism evidence="3 4">
    <name type="scientific">Enterocloster clostridioformis</name>
    <dbReference type="NCBI Taxonomy" id="1531"/>
    <lineage>
        <taxon>Bacteria</taxon>
        <taxon>Bacillati</taxon>
        <taxon>Bacillota</taxon>
        <taxon>Clostridia</taxon>
        <taxon>Lachnospirales</taxon>
        <taxon>Lachnospiraceae</taxon>
        <taxon>Enterocloster</taxon>
    </lineage>
</organism>
<dbReference type="CDD" id="cd00093">
    <property type="entry name" value="HTH_XRE"/>
    <property type="match status" value="1"/>
</dbReference>
<sequence>MNTGKQIKDARKKAKLTQEKLAQKAGISVFTLQKYESGDRQPKLESLQKIANALQVPIGQLKSIEPNSLNGLGFVEYEAYKSTEEAKFKLFFELLRLMGYVVEFYGCLEIRDLWPYDEEKKGFLIDGEVLTTCTHGEGICETCEKRNNTYYLISKDEKSVKVSCYIMYGFINAIFDDTDKLLSQFFENGDMLINQQFSVPQD</sequence>
<accession>A0A174P8S2</accession>
<dbReference type="RefSeq" id="WP_057572417.1">
    <property type="nucleotide sequence ID" value="NZ_CZAB01000039.1"/>
</dbReference>
<evidence type="ECO:0000313" key="4">
    <source>
        <dbReference type="Proteomes" id="UP000095512"/>
    </source>
</evidence>
<dbReference type="InterPro" id="IPR010982">
    <property type="entry name" value="Lambda_DNA-bd_dom_sf"/>
</dbReference>
<dbReference type="PROSITE" id="PS50943">
    <property type="entry name" value="HTH_CROC1"/>
    <property type="match status" value="1"/>
</dbReference>
<reference evidence="3 4" key="1">
    <citation type="submission" date="2015-09" db="EMBL/GenBank/DDBJ databases">
        <authorList>
            <consortium name="Pathogen Informatics"/>
        </authorList>
    </citation>
    <scope>NUCLEOTIDE SEQUENCE [LARGE SCALE GENOMIC DNA]</scope>
    <source>
        <strain evidence="3 4">2789STDY5834865</strain>
    </source>
</reference>
<evidence type="ECO:0000259" key="2">
    <source>
        <dbReference type="PROSITE" id="PS50943"/>
    </source>
</evidence>
<keyword evidence="1" id="KW-0238">DNA-binding</keyword>
<protein>
    <submittedName>
        <fullName evidence="3">MerR family transcriptional regulator</fullName>
    </submittedName>
</protein>
<dbReference type="GO" id="GO:0003677">
    <property type="term" value="F:DNA binding"/>
    <property type="evidence" value="ECO:0007669"/>
    <property type="project" value="UniProtKB-KW"/>
</dbReference>
<dbReference type="SMART" id="SM00530">
    <property type="entry name" value="HTH_XRE"/>
    <property type="match status" value="1"/>
</dbReference>
<dbReference type="InterPro" id="IPR001387">
    <property type="entry name" value="Cro/C1-type_HTH"/>
</dbReference>
<dbReference type="Pfam" id="PF01381">
    <property type="entry name" value="HTH_3"/>
    <property type="match status" value="1"/>
</dbReference>
<proteinExistence type="predicted"/>
<dbReference type="EMBL" id="CZAB01000039">
    <property type="protein sequence ID" value="CUP57352.1"/>
    <property type="molecule type" value="Genomic_DNA"/>
</dbReference>
<dbReference type="PANTHER" id="PTHR46558:SF11">
    <property type="entry name" value="HTH-TYPE TRANSCRIPTIONAL REGULATOR XRE"/>
    <property type="match status" value="1"/>
</dbReference>
<evidence type="ECO:0000256" key="1">
    <source>
        <dbReference type="ARBA" id="ARBA00023125"/>
    </source>
</evidence>
<name>A0A174P8S2_9FIRM</name>